<comment type="caution">
    <text evidence="1">The sequence shown here is derived from an EMBL/GenBank/DDBJ whole genome shotgun (WGS) entry which is preliminary data.</text>
</comment>
<protein>
    <submittedName>
        <fullName evidence="1">Uncharacterized protein</fullName>
    </submittedName>
</protein>
<organism evidence="1 2">
    <name type="scientific">Auriscalpium vulgare</name>
    <dbReference type="NCBI Taxonomy" id="40419"/>
    <lineage>
        <taxon>Eukaryota</taxon>
        <taxon>Fungi</taxon>
        <taxon>Dikarya</taxon>
        <taxon>Basidiomycota</taxon>
        <taxon>Agaricomycotina</taxon>
        <taxon>Agaricomycetes</taxon>
        <taxon>Russulales</taxon>
        <taxon>Auriscalpiaceae</taxon>
        <taxon>Auriscalpium</taxon>
    </lineage>
</organism>
<reference evidence="1" key="2">
    <citation type="journal article" date="2022" name="New Phytol.">
        <title>Evolutionary transition to the ectomycorrhizal habit in the genomes of a hyperdiverse lineage of mushroom-forming fungi.</title>
        <authorList>
            <person name="Looney B."/>
            <person name="Miyauchi S."/>
            <person name="Morin E."/>
            <person name="Drula E."/>
            <person name="Courty P.E."/>
            <person name="Kohler A."/>
            <person name="Kuo A."/>
            <person name="LaButti K."/>
            <person name="Pangilinan J."/>
            <person name="Lipzen A."/>
            <person name="Riley R."/>
            <person name="Andreopoulos W."/>
            <person name="He G."/>
            <person name="Johnson J."/>
            <person name="Nolan M."/>
            <person name="Tritt A."/>
            <person name="Barry K.W."/>
            <person name="Grigoriev I.V."/>
            <person name="Nagy L.G."/>
            <person name="Hibbett D."/>
            <person name="Henrissat B."/>
            <person name="Matheny P.B."/>
            <person name="Labbe J."/>
            <person name="Martin F.M."/>
        </authorList>
    </citation>
    <scope>NUCLEOTIDE SEQUENCE</scope>
    <source>
        <strain evidence="1">FP105234-sp</strain>
    </source>
</reference>
<dbReference type="EMBL" id="MU276268">
    <property type="protein sequence ID" value="KAI0039740.1"/>
    <property type="molecule type" value="Genomic_DNA"/>
</dbReference>
<proteinExistence type="predicted"/>
<evidence type="ECO:0000313" key="2">
    <source>
        <dbReference type="Proteomes" id="UP000814033"/>
    </source>
</evidence>
<accession>A0ACB8R717</accession>
<gene>
    <name evidence="1" type="ORF">FA95DRAFT_1653533</name>
</gene>
<sequence length="222" mass="23563">MSPTANTANIGSRTRVQDGGNGSNAAAPNPAPAIGDRSNSSAEAPGPRARRVEGTEQHGRSVGERQGPRSSGWKTCDMREPSVLTRGGDPGRERRATRRCAGLFWSQQHAGACQLVVGPTEKRKCQYVGTKDNLKLSCWAIKSTTIRIRSRNRKNGGARPERLSRHGVHLLVVQRSGAGNGVDAGRNGVDAGRVSNGPKGPSGRDRVTTGTGRVTRRAALQN</sequence>
<keyword evidence="2" id="KW-1185">Reference proteome</keyword>
<evidence type="ECO:0000313" key="1">
    <source>
        <dbReference type="EMBL" id="KAI0039740.1"/>
    </source>
</evidence>
<reference evidence="1" key="1">
    <citation type="submission" date="2021-02" db="EMBL/GenBank/DDBJ databases">
        <authorList>
            <consortium name="DOE Joint Genome Institute"/>
            <person name="Ahrendt S."/>
            <person name="Looney B.P."/>
            <person name="Miyauchi S."/>
            <person name="Morin E."/>
            <person name="Drula E."/>
            <person name="Courty P.E."/>
            <person name="Chicoki N."/>
            <person name="Fauchery L."/>
            <person name="Kohler A."/>
            <person name="Kuo A."/>
            <person name="Labutti K."/>
            <person name="Pangilinan J."/>
            <person name="Lipzen A."/>
            <person name="Riley R."/>
            <person name="Andreopoulos W."/>
            <person name="He G."/>
            <person name="Johnson J."/>
            <person name="Barry K.W."/>
            <person name="Grigoriev I.V."/>
            <person name="Nagy L."/>
            <person name="Hibbett D."/>
            <person name="Henrissat B."/>
            <person name="Matheny P.B."/>
            <person name="Labbe J."/>
            <person name="Martin F."/>
        </authorList>
    </citation>
    <scope>NUCLEOTIDE SEQUENCE</scope>
    <source>
        <strain evidence="1">FP105234-sp</strain>
    </source>
</reference>
<name>A0ACB8R717_9AGAM</name>
<dbReference type="Proteomes" id="UP000814033">
    <property type="component" value="Unassembled WGS sequence"/>
</dbReference>